<dbReference type="AlphaFoldDB" id="A0A8S3BWI5"/>
<proteinExistence type="inferred from homology"/>
<dbReference type="EMBL" id="CAJOBI010153748">
    <property type="protein sequence ID" value="CAF4822211.1"/>
    <property type="molecule type" value="Genomic_DNA"/>
</dbReference>
<reference evidence="4" key="1">
    <citation type="submission" date="2021-02" db="EMBL/GenBank/DDBJ databases">
        <authorList>
            <person name="Nowell W R."/>
        </authorList>
    </citation>
    <scope>NUCLEOTIDE SEQUENCE</scope>
</reference>
<evidence type="ECO:0000256" key="2">
    <source>
        <dbReference type="RuleBase" id="RU367113"/>
    </source>
</evidence>
<organism evidence="4 5">
    <name type="scientific">Rotaria magnacalcarata</name>
    <dbReference type="NCBI Taxonomy" id="392030"/>
    <lineage>
        <taxon>Eukaryota</taxon>
        <taxon>Metazoa</taxon>
        <taxon>Spiralia</taxon>
        <taxon>Gnathifera</taxon>
        <taxon>Rotifera</taxon>
        <taxon>Eurotatoria</taxon>
        <taxon>Bdelloidea</taxon>
        <taxon>Philodinida</taxon>
        <taxon>Philodinidae</taxon>
        <taxon>Rotaria</taxon>
    </lineage>
</organism>
<keyword evidence="2" id="KW-0694">RNA-binding</keyword>
<dbReference type="GO" id="GO:0004518">
    <property type="term" value="F:nuclease activity"/>
    <property type="evidence" value="ECO:0007669"/>
    <property type="project" value="UniProtKB-KW"/>
</dbReference>
<evidence type="ECO:0000259" key="3">
    <source>
        <dbReference type="Pfam" id="PF08652"/>
    </source>
</evidence>
<name>A0A8S3BWI5_9BILA</name>
<dbReference type="GO" id="GO:0110155">
    <property type="term" value="P:NAD-cap decapping"/>
    <property type="evidence" value="ECO:0007669"/>
    <property type="project" value="TreeGrafter"/>
</dbReference>
<keyword evidence="2" id="KW-0378">Hydrolase</keyword>
<protein>
    <recommendedName>
        <fullName evidence="2">Decapping nuclease</fullName>
        <ecNumber evidence="2">3.6.1.-</ecNumber>
    </recommendedName>
</protein>
<gene>
    <name evidence="4" type="ORF">SMN809_LOCUS48091</name>
</gene>
<evidence type="ECO:0000313" key="4">
    <source>
        <dbReference type="EMBL" id="CAF4822211.1"/>
    </source>
</evidence>
<comment type="subcellular location">
    <subcellularLocation>
        <location evidence="2">Nucleus</location>
    </subcellularLocation>
</comment>
<dbReference type="Proteomes" id="UP000676336">
    <property type="component" value="Unassembled WGS sequence"/>
</dbReference>
<accession>A0A8S3BWI5</accession>
<keyword evidence="2" id="KW-0479">Metal-binding</keyword>
<dbReference type="PANTHER" id="PTHR12395:SF9">
    <property type="entry name" value="DECAPPING AND EXORIBONUCLEASE PROTEIN"/>
    <property type="match status" value="1"/>
</dbReference>
<dbReference type="InterPro" id="IPR013961">
    <property type="entry name" value="RAI1"/>
</dbReference>
<sequence length="135" mass="16333">MNIVFDQLEHLECTMKHSFSGYFFLIAYRSRKYAKWWQQCYLAGINHMLLGFRNDYGVVECLQPLGVKDIEMRAKTWSASSFISFLDEFCSFVRRTITKDWSHEENDVHLFYYSPNEKKIKWRISNEEQYQFLPD</sequence>
<keyword evidence="2" id="KW-0539">Nucleus</keyword>
<comment type="similarity">
    <text evidence="1 2">Belongs to the DXO/Dom3Z family.</text>
</comment>
<dbReference type="InterPro" id="IPR039039">
    <property type="entry name" value="RAI1-like_fam"/>
</dbReference>
<comment type="function">
    <text evidence="2">Decapping enzyme for NAD-capped RNAs: specifically hydrolyzes the nicotinamide adenine dinucleotide (NAD) cap from a subset of RNAs by removing the entire NAD moiety from the 5'-end of an NAD-capped RNA.</text>
</comment>
<dbReference type="Pfam" id="PF08652">
    <property type="entry name" value="RAI1"/>
    <property type="match status" value="1"/>
</dbReference>
<comment type="cofactor">
    <cofactor evidence="2">
        <name>a divalent metal cation</name>
        <dbReference type="ChEBI" id="CHEBI:60240"/>
    </cofactor>
</comment>
<feature type="non-terminal residue" evidence="4">
    <location>
        <position position="1"/>
    </location>
</feature>
<keyword evidence="2" id="KW-0540">Nuclease</keyword>
<dbReference type="GO" id="GO:0046872">
    <property type="term" value="F:metal ion binding"/>
    <property type="evidence" value="ECO:0007669"/>
    <property type="project" value="UniProtKB-KW"/>
</dbReference>
<dbReference type="GO" id="GO:0000956">
    <property type="term" value="P:nuclear-transcribed mRNA catabolic process"/>
    <property type="evidence" value="ECO:0007669"/>
    <property type="project" value="TreeGrafter"/>
</dbReference>
<dbReference type="PANTHER" id="PTHR12395">
    <property type="entry name" value="DOM-3 RELATED"/>
    <property type="match status" value="1"/>
</dbReference>
<dbReference type="EC" id="3.6.1.-" evidence="2"/>
<evidence type="ECO:0000256" key="1">
    <source>
        <dbReference type="ARBA" id="ARBA00006562"/>
    </source>
</evidence>
<feature type="domain" description="RAI1-like" evidence="3">
    <location>
        <begin position="31"/>
        <end position="135"/>
    </location>
</feature>
<comment type="caution">
    <text evidence="4">The sequence shown here is derived from an EMBL/GenBank/DDBJ whole genome shotgun (WGS) entry which is preliminary data.</text>
</comment>
<keyword evidence="2" id="KW-0547">Nucleotide-binding</keyword>
<dbReference type="GO" id="GO:0000166">
    <property type="term" value="F:nucleotide binding"/>
    <property type="evidence" value="ECO:0007669"/>
    <property type="project" value="UniProtKB-KW"/>
</dbReference>
<dbReference type="GO" id="GO:0003723">
    <property type="term" value="F:RNA binding"/>
    <property type="evidence" value="ECO:0007669"/>
    <property type="project" value="UniProtKB-KW"/>
</dbReference>
<evidence type="ECO:0000313" key="5">
    <source>
        <dbReference type="Proteomes" id="UP000676336"/>
    </source>
</evidence>
<dbReference type="GO" id="GO:0005634">
    <property type="term" value="C:nucleus"/>
    <property type="evidence" value="ECO:0007669"/>
    <property type="project" value="UniProtKB-SubCell"/>
</dbReference>
<dbReference type="GO" id="GO:0005829">
    <property type="term" value="C:cytosol"/>
    <property type="evidence" value="ECO:0007669"/>
    <property type="project" value="TreeGrafter"/>
</dbReference>
<dbReference type="GO" id="GO:0034353">
    <property type="term" value="F:mRNA 5'-diphosphatase activity"/>
    <property type="evidence" value="ECO:0007669"/>
    <property type="project" value="TreeGrafter"/>
</dbReference>